<reference evidence="1 2" key="1">
    <citation type="submission" date="2011-11" db="EMBL/GenBank/DDBJ databases">
        <title>Complete sequence of Spirochaeta sp. grapes.</title>
        <authorList>
            <consortium name="US DOE Joint Genome Institute"/>
            <person name="Lucas S."/>
            <person name="Han J."/>
            <person name="Lapidus A."/>
            <person name="Cheng J.-F."/>
            <person name="Goodwin L."/>
            <person name="Pitluck S."/>
            <person name="Peters L."/>
            <person name="Ovchinnikova G."/>
            <person name="Munk A.C."/>
            <person name="Detter J.C."/>
            <person name="Han C."/>
            <person name="Tapia R."/>
            <person name="Land M."/>
            <person name="Hauser L."/>
            <person name="Kyrpides N."/>
            <person name="Ivanova N."/>
            <person name="Pagani I."/>
            <person name="Ritalahtilisa K."/>
            <person name="Loeffler F."/>
            <person name="Woyke T."/>
        </authorList>
    </citation>
    <scope>NUCLEOTIDE SEQUENCE [LARGE SCALE GENOMIC DNA]</scope>
    <source>
        <strain evidence="2">ATCC BAA-1885 / DSM 22778 / Grapes</strain>
    </source>
</reference>
<name>G8QYM2_SPHPG</name>
<protein>
    <submittedName>
        <fullName evidence="1">Uncharacterized protein</fullName>
    </submittedName>
</protein>
<dbReference type="HOGENOM" id="CLU_2384639_0_0_12"/>
<dbReference type="KEGG" id="sgp:SpiGrapes_0750"/>
<accession>G8QYM2</accession>
<organism evidence="1 2">
    <name type="scientific">Sphaerochaeta pleomorpha (strain ATCC BAA-1885 / DSM 22778 / Grapes)</name>
    <dbReference type="NCBI Taxonomy" id="158190"/>
    <lineage>
        <taxon>Bacteria</taxon>
        <taxon>Pseudomonadati</taxon>
        <taxon>Spirochaetota</taxon>
        <taxon>Spirochaetia</taxon>
        <taxon>Spirochaetales</taxon>
        <taxon>Sphaerochaetaceae</taxon>
        <taxon>Sphaerochaeta</taxon>
    </lineage>
</organism>
<dbReference type="AlphaFoldDB" id="G8QYM2"/>
<keyword evidence="2" id="KW-1185">Reference proteome</keyword>
<dbReference type="EMBL" id="CP003155">
    <property type="protein sequence ID" value="AEV28585.1"/>
    <property type="molecule type" value="Genomic_DNA"/>
</dbReference>
<proteinExistence type="predicted"/>
<evidence type="ECO:0000313" key="1">
    <source>
        <dbReference type="EMBL" id="AEV28585.1"/>
    </source>
</evidence>
<sequence>MAKLWTATIVKKYQAASRFLQYKVLKTGYVRPSSSVKPFQKVIFLKICSKCSEKVLVRGMNANNETTNTNNEYNEYKSSICCQTYGQEILYKLQ</sequence>
<dbReference type="STRING" id="158190.SpiGrapes_0750"/>
<dbReference type="Proteomes" id="UP000005632">
    <property type="component" value="Chromosome"/>
</dbReference>
<evidence type="ECO:0000313" key="2">
    <source>
        <dbReference type="Proteomes" id="UP000005632"/>
    </source>
</evidence>
<gene>
    <name evidence="1" type="ordered locus">SpiGrapes_0750</name>
</gene>